<feature type="domain" description="DUF7722" evidence="1">
    <location>
        <begin position="42"/>
        <end position="86"/>
    </location>
</feature>
<gene>
    <name evidence="2" type="ordered locus">AXX17_At3g50190</name>
</gene>
<evidence type="ECO:0000259" key="1">
    <source>
        <dbReference type="Pfam" id="PF24847"/>
    </source>
</evidence>
<accession>A0A178V8I5</accession>
<dbReference type="InterPro" id="IPR056139">
    <property type="entry name" value="DUF7722"/>
</dbReference>
<sequence>MITTMFPFTHVHAFNKGNEEVYMDVENGKNGEGSVFRMPLHYPRYSKEDYQDMPEWKLDRVLADYGLSTYGDLAHKRDFAIGAFLWISTRNPKLYQEKSINSKLKKDTKSAHA</sequence>
<reference evidence="3" key="1">
    <citation type="journal article" date="2016" name="Proc. Natl. Acad. Sci. U.S.A.">
        <title>Chromosome-level assembly of Arabidopsis thaliana Ler reveals the extent of translocation and inversion polymorphisms.</title>
        <authorList>
            <person name="Zapata L."/>
            <person name="Ding J."/>
            <person name="Willing E.M."/>
            <person name="Hartwig B."/>
            <person name="Bezdan D."/>
            <person name="Jiao W.B."/>
            <person name="Patel V."/>
            <person name="Velikkakam James G."/>
            <person name="Koornneef M."/>
            <person name="Ossowski S."/>
            <person name="Schneeberger K."/>
        </authorList>
    </citation>
    <scope>NUCLEOTIDE SEQUENCE [LARGE SCALE GENOMIC DNA]</scope>
    <source>
        <strain evidence="3">cv. Landsberg erecta</strain>
    </source>
</reference>
<dbReference type="Proteomes" id="UP000078284">
    <property type="component" value="Chromosome 3"/>
</dbReference>
<evidence type="ECO:0000313" key="2">
    <source>
        <dbReference type="EMBL" id="OAP02038.1"/>
    </source>
</evidence>
<organism evidence="2 3">
    <name type="scientific">Arabidopsis thaliana</name>
    <name type="common">Mouse-ear cress</name>
    <dbReference type="NCBI Taxonomy" id="3702"/>
    <lineage>
        <taxon>Eukaryota</taxon>
        <taxon>Viridiplantae</taxon>
        <taxon>Streptophyta</taxon>
        <taxon>Embryophyta</taxon>
        <taxon>Tracheophyta</taxon>
        <taxon>Spermatophyta</taxon>
        <taxon>Magnoliopsida</taxon>
        <taxon>eudicotyledons</taxon>
        <taxon>Gunneridae</taxon>
        <taxon>Pentapetalae</taxon>
        <taxon>rosids</taxon>
        <taxon>malvids</taxon>
        <taxon>Brassicales</taxon>
        <taxon>Brassicaceae</taxon>
        <taxon>Camelineae</taxon>
        <taxon>Arabidopsis</taxon>
    </lineage>
</organism>
<protein>
    <recommendedName>
        <fullName evidence="1">DUF7722 domain-containing protein</fullName>
    </recommendedName>
</protein>
<proteinExistence type="predicted"/>
<dbReference type="EMBL" id="LUHQ01000003">
    <property type="protein sequence ID" value="OAP02038.1"/>
    <property type="molecule type" value="Genomic_DNA"/>
</dbReference>
<comment type="caution">
    <text evidence="2">The sequence shown here is derived from an EMBL/GenBank/DDBJ whole genome shotgun (WGS) entry which is preliminary data.</text>
</comment>
<dbReference type="Pfam" id="PF24847">
    <property type="entry name" value="DUF7722"/>
    <property type="match status" value="1"/>
</dbReference>
<evidence type="ECO:0000313" key="3">
    <source>
        <dbReference type="Proteomes" id="UP000078284"/>
    </source>
</evidence>
<dbReference type="ExpressionAtlas" id="A0A178V8I5">
    <property type="expression patterns" value="baseline"/>
</dbReference>
<dbReference type="AlphaFoldDB" id="A0A178V8I5"/>
<dbReference type="PANTHER" id="PTHR33513">
    <property type="entry name" value="OS06G0523300 PROTEIN"/>
    <property type="match status" value="1"/>
</dbReference>
<dbReference type="PANTHER" id="PTHR33513:SF45">
    <property type="entry name" value="CYTOPLASMIC TRNA 2-THIOLATION PROTEIN"/>
    <property type="match status" value="1"/>
</dbReference>
<name>A0A178V8I5_ARATH</name>